<keyword evidence="2" id="KW-1185">Reference proteome</keyword>
<dbReference type="RefSeq" id="WP_194449880.1">
    <property type="nucleotide sequence ID" value="NZ_CP063849.1"/>
</dbReference>
<dbReference type="Proteomes" id="UP000593892">
    <property type="component" value="Chromosome"/>
</dbReference>
<evidence type="ECO:0000313" key="2">
    <source>
        <dbReference type="Proteomes" id="UP000593892"/>
    </source>
</evidence>
<dbReference type="KEGG" id="pfer:IRI77_36695"/>
<gene>
    <name evidence="1" type="ORF">IRI77_36695</name>
</gene>
<dbReference type="AlphaFoldDB" id="A0A7S7NR02"/>
<name>A0A7S7NR02_PALFE</name>
<sequence>MTRRGSIDLSQFDEEFRNEQADERDDFESVPDGKYQVNVEKVELVEAQSTGNPMLRWMLRIIAPRHGNRILWRNSVITHNTLKYVKTDLHICGLDLDRLSELQKNLGKLLDVKLEVTKKTKGDNENIFFNRRITTQTAMKPVKGLAGDDGVPF</sequence>
<dbReference type="EMBL" id="CP063849">
    <property type="protein sequence ID" value="QOY88217.1"/>
    <property type="molecule type" value="Genomic_DNA"/>
</dbReference>
<organism evidence="1 2">
    <name type="scientific">Paludibaculum fermentans</name>
    <dbReference type="NCBI Taxonomy" id="1473598"/>
    <lineage>
        <taxon>Bacteria</taxon>
        <taxon>Pseudomonadati</taxon>
        <taxon>Acidobacteriota</taxon>
        <taxon>Terriglobia</taxon>
        <taxon>Bryobacterales</taxon>
        <taxon>Bryobacteraceae</taxon>
        <taxon>Paludibaculum</taxon>
    </lineage>
</organism>
<dbReference type="InterPro" id="IPR007731">
    <property type="entry name" value="DUF669"/>
</dbReference>
<protein>
    <submittedName>
        <fullName evidence="1">DUF669 domain-containing protein</fullName>
    </submittedName>
</protein>
<accession>A0A7S7NR02</accession>
<proteinExistence type="predicted"/>
<evidence type="ECO:0000313" key="1">
    <source>
        <dbReference type="EMBL" id="QOY88217.1"/>
    </source>
</evidence>
<dbReference type="Pfam" id="PF05037">
    <property type="entry name" value="DUF669"/>
    <property type="match status" value="1"/>
</dbReference>
<reference evidence="1 2" key="1">
    <citation type="submission" date="2020-10" db="EMBL/GenBank/DDBJ databases">
        <title>Complete genome sequence of Paludibaculum fermentans P105T, a facultatively anaerobic acidobacterium capable of dissimilatory Fe(III) reduction.</title>
        <authorList>
            <person name="Dedysh S.N."/>
            <person name="Beletsky A.V."/>
            <person name="Kulichevskaya I.S."/>
            <person name="Mardanov A.V."/>
            <person name="Ravin N.V."/>
        </authorList>
    </citation>
    <scope>NUCLEOTIDE SEQUENCE [LARGE SCALE GENOMIC DNA]</scope>
    <source>
        <strain evidence="1 2">P105</strain>
    </source>
</reference>